<dbReference type="CDD" id="cd00077">
    <property type="entry name" value="HDc"/>
    <property type="match status" value="1"/>
</dbReference>
<gene>
    <name evidence="3" type="ORF">AACH06_28670</name>
</gene>
<evidence type="ECO:0000259" key="2">
    <source>
        <dbReference type="PROSITE" id="PS51832"/>
    </source>
</evidence>
<accession>A0ABU9BXU8</accession>
<dbReference type="PANTHER" id="PTHR45228">
    <property type="entry name" value="CYCLIC DI-GMP PHOSPHODIESTERASE TM_0186-RELATED"/>
    <property type="match status" value="1"/>
</dbReference>
<dbReference type="Pfam" id="PF13487">
    <property type="entry name" value="HD_5"/>
    <property type="match status" value="1"/>
</dbReference>
<organism evidence="3 4">
    <name type="scientific">Ideonella lacteola</name>
    <dbReference type="NCBI Taxonomy" id="2984193"/>
    <lineage>
        <taxon>Bacteria</taxon>
        <taxon>Pseudomonadati</taxon>
        <taxon>Pseudomonadota</taxon>
        <taxon>Betaproteobacteria</taxon>
        <taxon>Burkholderiales</taxon>
        <taxon>Sphaerotilaceae</taxon>
        <taxon>Ideonella</taxon>
    </lineage>
</organism>
<dbReference type="EMBL" id="JBBUTG010000036">
    <property type="protein sequence ID" value="MEK8034810.1"/>
    <property type="molecule type" value="Genomic_DNA"/>
</dbReference>
<feature type="coiled-coil region" evidence="1">
    <location>
        <begin position="1"/>
        <end position="28"/>
    </location>
</feature>
<feature type="domain" description="HD-GYP" evidence="2">
    <location>
        <begin position="22"/>
        <end position="219"/>
    </location>
</feature>
<keyword evidence="1" id="KW-0175">Coiled coil</keyword>
<dbReference type="InterPro" id="IPR003607">
    <property type="entry name" value="HD/PDEase_dom"/>
</dbReference>
<sequence length="228" mass="25136">MECLIADLKRLYRERNDALEEVSRAHQEALLCLASAAEFRDDDTGVHIVRMGFLSEALAILLGESAEFAAMLRRAAPMHDIGKIGIPDKVLKKPGALDPEERREMQRHAEIGAQILGRSRIALFQLAAEVAQTHHERFDGAGYPRGLSGGQIPISGRIVAVADFFDAVTMDRVYRPAFSDEVALRMLAEQRGTGMDPRIVDVFLAHADELIALRNRINATRPGLDALA</sequence>
<comment type="caution">
    <text evidence="3">The sequence shown here is derived from an EMBL/GenBank/DDBJ whole genome shotgun (WGS) entry which is preliminary data.</text>
</comment>
<protein>
    <submittedName>
        <fullName evidence="3">HD domain-containing phosphohydrolase</fullName>
    </submittedName>
</protein>
<dbReference type="PROSITE" id="PS51832">
    <property type="entry name" value="HD_GYP"/>
    <property type="match status" value="1"/>
</dbReference>
<evidence type="ECO:0000313" key="4">
    <source>
        <dbReference type="Proteomes" id="UP001371218"/>
    </source>
</evidence>
<dbReference type="Gene3D" id="1.10.3210.10">
    <property type="entry name" value="Hypothetical protein af1432"/>
    <property type="match status" value="1"/>
</dbReference>
<keyword evidence="4" id="KW-1185">Reference proteome</keyword>
<reference evidence="3 4" key="1">
    <citation type="submission" date="2024-04" db="EMBL/GenBank/DDBJ databases">
        <title>Novel species of the genus Ideonella isolated from streams.</title>
        <authorList>
            <person name="Lu H."/>
        </authorList>
    </citation>
    <scope>NUCLEOTIDE SEQUENCE [LARGE SCALE GENOMIC DNA]</scope>
    <source>
        <strain evidence="3 4">DXS29W</strain>
    </source>
</reference>
<dbReference type="InterPro" id="IPR037522">
    <property type="entry name" value="HD_GYP_dom"/>
</dbReference>
<evidence type="ECO:0000256" key="1">
    <source>
        <dbReference type="SAM" id="Coils"/>
    </source>
</evidence>
<evidence type="ECO:0000313" key="3">
    <source>
        <dbReference type="EMBL" id="MEK8034810.1"/>
    </source>
</evidence>
<proteinExistence type="predicted"/>
<dbReference type="SUPFAM" id="SSF109604">
    <property type="entry name" value="HD-domain/PDEase-like"/>
    <property type="match status" value="1"/>
</dbReference>
<dbReference type="PANTHER" id="PTHR45228:SF1">
    <property type="entry name" value="CYCLIC DI-GMP PHOSPHODIESTERASE TM_0186"/>
    <property type="match status" value="1"/>
</dbReference>
<dbReference type="InterPro" id="IPR052020">
    <property type="entry name" value="Cyclic_di-GMP/3'3'-cGAMP_PDE"/>
</dbReference>
<name>A0ABU9BXU8_9BURK</name>
<dbReference type="SMART" id="SM00471">
    <property type="entry name" value="HDc"/>
    <property type="match status" value="1"/>
</dbReference>
<dbReference type="Proteomes" id="UP001371218">
    <property type="component" value="Unassembled WGS sequence"/>
</dbReference>
<dbReference type="RefSeq" id="WP_341429262.1">
    <property type="nucleotide sequence ID" value="NZ_JBBUTG010000036.1"/>
</dbReference>